<protein>
    <submittedName>
        <fullName evidence="3">DNA-processing protein DprA</fullName>
    </submittedName>
</protein>
<dbReference type="NCBIfam" id="TIGR00732">
    <property type="entry name" value="dprA"/>
    <property type="match status" value="1"/>
</dbReference>
<accession>A0ABX7Y2N8</accession>
<evidence type="ECO:0000313" key="4">
    <source>
        <dbReference type="Proteomes" id="UP000678513"/>
    </source>
</evidence>
<dbReference type="Proteomes" id="UP000678513">
    <property type="component" value="Chromosome"/>
</dbReference>
<dbReference type="Gene3D" id="3.40.50.450">
    <property type="match status" value="1"/>
</dbReference>
<organism evidence="3 4">
    <name type="scientific">Arachnia rubra</name>
    <dbReference type="NCBI Taxonomy" id="1547448"/>
    <lineage>
        <taxon>Bacteria</taxon>
        <taxon>Bacillati</taxon>
        <taxon>Actinomycetota</taxon>
        <taxon>Actinomycetes</taxon>
        <taxon>Propionibacteriales</taxon>
        <taxon>Propionibacteriaceae</taxon>
        <taxon>Arachnia</taxon>
    </lineage>
</organism>
<dbReference type="PANTHER" id="PTHR43022">
    <property type="entry name" value="PROTEIN SMF"/>
    <property type="match status" value="1"/>
</dbReference>
<reference evidence="3 4" key="1">
    <citation type="submission" date="2021-03" db="EMBL/GenBank/DDBJ databases">
        <title>Human Oral Microbial Genomes.</title>
        <authorList>
            <person name="Johnston C.D."/>
            <person name="Chen T."/>
            <person name="Dewhirst F.E."/>
        </authorList>
    </citation>
    <scope>NUCLEOTIDE SEQUENCE [LARGE SCALE GENOMIC DNA]</scope>
    <source>
        <strain evidence="3 4">DSMZ 100122</strain>
    </source>
</reference>
<dbReference type="InterPro" id="IPR057666">
    <property type="entry name" value="DrpA_SLOG"/>
</dbReference>
<dbReference type="SUPFAM" id="SSF102405">
    <property type="entry name" value="MCP/YpsA-like"/>
    <property type="match status" value="1"/>
</dbReference>
<dbReference type="EMBL" id="CP072384">
    <property type="protein sequence ID" value="QUC07048.1"/>
    <property type="molecule type" value="Genomic_DNA"/>
</dbReference>
<evidence type="ECO:0000259" key="2">
    <source>
        <dbReference type="Pfam" id="PF02481"/>
    </source>
</evidence>
<sequence>MMDGGERLARMALCALQITADPQLAHLVEIHGASEVWEAIRRQGDSTALGRRAQAVDPAVLETATSHVGATFLIPGDQHWPQGFADLGVCQLGDQGGLPMGLWVAGNPELLVSSRAVAVVGSRAATSYGSHVAGELAADLSSSGWPVVSGLAFGIDSAAHRGALGIGGPTLAVMATGIDKTYPANHSGLRNQIQASGVVVTELAPGTRPLRASFLGRNRLIAALSAGTVVVEAGARSGARNTASWAAELGRVVMAVPGPVTSSLSLAPHHLIREGLATLVTSASDVTALLSPLGVQEELPLRGDDQPIDTLSPALRSVREAIPAGAAMGAAELAVATGMTVPEVIAAAAELTELGWLGFSDGGWRLPRRDR</sequence>
<evidence type="ECO:0000313" key="3">
    <source>
        <dbReference type="EMBL" id="QUC07048.1"/>
    </source>
</evidence>
<dbReference type="InterPro" id="IPR003488">
    <property type="entry name" value="DprA"/>
</dbReference>
<name>A0ABX7Y2N8_9ACTN</name>
<gene>
    <name evidence="3" type="primary">dprA</name>
    <name evidence="3" type="ORF">J5A65_08745</name>
</gene>
<dbReference type="PANTHER" id="PTHR43022:SF1">
    <property type="entry name" value="PROTEIN SMF"/>
    <property type="match status" value="1"/>
</dbReference>
<proteinExistence type="inferred from homology"/>
<evidence type="ECO:0000256" key="1">
    <source>
        <dbReference type="ARBA" id="ARBA00006525"/>
    </source>
</evidence>
<keyword evidence="4" id="KW-1185">Reference proteome</keyword>
<dbReference type="Pfam" id="PF02481">
    <property type="entry name" value="DNA_processg_A"/>
    <property type="match status" value="1"/>
</dbReference>
<comment type="similarity">
    <text evidence="1">Belongs to the DprA/Smf family.</text>
</comment>
<feature type="domain" description="Smf/DprA SLOG" evidence="2">
    <location>
        <begin position="72"/>
        <end position="289"/>
    </location>
</feature>